<sequence length="138" mass="15489">MRLRNGTVATALIFFTSFLSLSWYTAWQNGKGRFNTTHINGLAEAPYLCLKDGLQTKEKYKRTEDRFYRIGNFEKGVAEGAVDPAFNPVVALRLSVLKDSAVWAILSEVSQLSRSRHVQLFSRCGAPLCLCLLGRITE</sequence>
<dbReference type="GeneTree" id="ENSGT00940000159177"/>
<dbReference type="AlphaFoldDB" id="A0A3B5MY83"/>
<evidence type="ECO:0000313" key="3">
    <source>
        <dbReference type="Proteomes" id="UP000261380"/>
    </source>
</evidence>
<evidence type="ECO:0000259" key="1">
    <source>
        <dbReference type="Pfam" id="PF23524"/>
    </source>
</evidence>
<accession>A0A3B5MY83</accession>
<name>A0A3B5MY83_9TELE</name>
<dbReference type="Pfam" id="PF23524">
    <property type="entry name" value="MGAT4A_C"/>
    <property type="match status" value="1"/>
</dbReference>
<dbReference type="Ensembl" id="ENSXCOT00000025495.1">
    <property type="protein sequence ID" value="ENSXCOP00000025190.1"/>
    <property type="gene ID" value="ENSXCOG00000018817.1"/>
</dbReference>
<evidence type="ECO:0000313" key="2">
    <source>
        <dbReference type="Ensembl" id="ENSXCOP00000025190.1"/>
    </source>
</evidence>
<reference evidence="2" key="2">
    <citation type="submission" date="2025-09" db="UniProtKB">
        <authorList>
            <consortium name="Ensembl"/>
        </authorList>
    </citation>
    <scope>IDENTIFICATION</scope>
</reference>
<organism evidence="2 3">
    <name type="scientific">Xiphophorus couchianus</name>
    <name type="common">Monterrey platyfish</name>
    <dbReference type="NCBI Taxonomy" id="32473"/>
    <lineage>
        <taxon>Eukaryota</taxon>
        <taxon>Metazoa</taxon>
        <taxon>Chordata</taxon>
        <taxon>Craniata</taxon>
        <taxon>Vertebrata</taxon>
        <taxon>Euteleostomi</taxon>
        <taxon>Actinopterygii</taxon>
        <taxon>Neopterygii</taxon>
        <taxon>Teleostei</taxon>
        <taxon>Neoteleostei</taxon>
        <taxon>Acanthomorphata</taxon>
        <taxon>Ovalentaria</taxon>
        <taxon>Atherinomorphae</taxon>
        <taxon>Cyprinodontiformes</taxon>
        <taxon>Poeciliidae</taxon>
        <taxon>Poeciliinae</taxon>
        <taxon>Xiphophorus</taxon>
    </lineage>
</organism>
<keyword evidence="3" id="KW-1185">Reference proteome</keyword>
<protein>
    <recommendedName>
        <fullName evidence="1">MGAT4 A/B/C C-terminal domain-containing protein</fullName>
    </recommendedName>
</protein>
<proteinExistence type="predicted"/>
<reference evidence="2" key="1">
    <citation type="submission" date="2025-08" db="UniProtKB">
        <authorList>
            <consortium name="Ensembl"/>
        </authorList>
    </citation>
    <scope>IDENTIFICATION</scope>
</reference>
<dbReference type="InterPro" id="IPR056576">
    <property type="entry name" value="MGAT4_A/B/C_C"/>
</dbReference>
<dbReference type="STRING" id="32473.ENSXCOP00000025190"/>
<dbReference type="Proteomes" id="UP000261380">
    <property type="component" value="Unplaced"/>
</dbReference>
<feature type="domain" description="MGAT4 A/B/C C-terminal" evidence="1">
    <location>
        <begin position="48"/>
        <end position="108"/>
    </location>
</feature>